<feature type="compositionally biased region" description="Polar residues" evidence="1">
    <location>
        <begin position="189"/>
        <end position="199"/>
    </location>
</feature>
<name>A0A2H3ISY4_WOLCO</name>
<dbReference type="SMART" id="SM01042">
    <property type="entry name" value="Brr6_like_C_C"/>
    <property type="match status" value="1"/>
</dbReference>
<feature type="compositionally biased region" description="Acidic residues" evidence="1">
    <location>
        <begin position="171"/>
        <end position="180"/>
    </location>
</feature>
<dbReference type="AlphaFoldDB" id="A0A2H3ISY4"/>
<evidence type="ECO:0000256" key="2">
    <source>
        <dbReference type="SAM" id="Phobius"/>
    </source>
</evidence>
<keyword evidence="2" id="KW-0472">Membrane</keyword>
<dbReference type="GO" id="GO:0031965">
    <property type="term" value="C:nuclear membrane"/>
    <property type="evidence" value="ECO:0007669"/>
    <property type="project" value="InterPro"/>
</dbReference>
<dbReference type="OrthoDB" id="5961at2759"/>
<dbReference type="GO" id="GO:0055088">
    <property type="term" value="P:lipid homeostasis"/>
    <property type="evidence" value="ECO:0007669"/>
    <property type="project" value="InterPro"/>
</dbReference>
<proteinExistence type="predicted"/>
<keyword evidence="2" id="KW-1133">Transmembrane helix</keyword>
<evidence type="ECO:0000256" key="1">
    <source>
        <dbReference type="SAM" id="MobiDB-lite"/>
    </source>
</evidence>
<dbReference type="Proteomes" id="UP000218811">
    <property type="component" value="Unassembled WGS sequence"/>
</dbReference>
<dbReference type="PANTHER" id="PTHR28136:SF1">
    <property type="entry name" value="NUCLEUS EXPORT PROTEIN BRL1"/>
    <property type="match status" value="1"/>
</dbReference>
<dbReference type="InterPro" id="IPR040202">
    <property type="entry name" value="Brl1/Brr6"/>
</dbReference>
<evidence type="ECO:0000313" key="4">
    <source>
        <dbReference type="EMBL" id="PCH33102.1"/>
    </source>
</evidence>
<protein>
    <recommendedName>
        <fullName evidence="3">Brl1/Brr6 domain-containing protein</fullName>
    </recommendedName>
</protein>
<feature type="compositionally biased region" description="Low complexity" evidence="1">
    <location>
        <begin position="49"/>
        <end position="66"/>
    </location>
</feature>
<dbReference type="Pfam" id="PF10104">
    <property type="entry name" value="Brr6_like_C_C"/>
    <property type="match status" value="1"/>
</dbReference>
<accession>A0A2H3ISY4</accession>
<keyword evidence="2" id="KW-0812">Transmembrane</keyword>
<sequence length="420" mass="46162">MSFKRFTVRSTETPMDFEFTSRPSSLSKPVWATNGEDTNTSRKRPLADANTPASALPASPSASNTPHFGSCSNTPFLFQQPAPQSPHTPAWAPPPHFSAAKAFPQPEPKDVDMLESSPPKPAQAPQAKEDQGEAGGERAVATGAMRRVFNARQRAKERGRVARGRSRAADQEESDDDDGGREDRGRISPVTQNTSNHYTLNMPGPAAPQSDIPYVLLGYLQFFFNLSLILVFLYLLIQFILTVQRDVEQRIAEYSMDIVQEIAQCALHYKTNLCVSNPIPATTHQCAAWETCMNRDPSKVGRAKVGAELIAEVVNGFVEPISWKTLAFTLTSLAFLTVFINALLSLYRARINPATHPAPALHTAAIPSFPIAPRAPYAQHYIPPPPDWGRSWVTAGTEDESAENASRRRRLESGAAEKIR</sequence>
<gene>
    <name evidence="4" type="ORF">WOLCODRAFT_134900</name>
</gene>
<evidence type="ECO:0000259" key="3">
    <source>
        <dbReference type="SMART" id="SM01042"/>
    </source>
</evidence>
<dbReference type="InterPro" id="IPR018767">
    <property type="entry name" value="Brl1/Brr6_dom"/>
</dbReference>
<feature type="compositionally biased region" description="Basic and acidic residues" evidence="1">
    <location>
        <begin position="411"/>
        <end position="420"/>
    </location>
</feature>
<dbReference type="EMBL" id="KB467831">
    <property type="protein sequence ID" value="PCH33102.1"/>
    <property type="molecule type" value="Genomic_DNA"/>
</dbReference>
<organism evidence="4 5">
    <name type="scientific">Wolfiporia cocos (strain MD-104)</name>
    <name type="common">Brown rot fungus</name>
    <dbReference type="NCBI Taxonomy" id="742152"/>
    <lineage>
        <taxon>Eukaryota</taxon>
        <taxon>Fungi</taxon>
        <taxon>Dikarya</taxon>
        <taxon>Basidiomycota</taxon>
        <taxon>Agaricomycotina</taxon>
        <taxon>Agaricomycetes</taxon>
        <taxon>Polyporales</taxon>
        <taxon>Phaeolaceae</taxon>
        <taxon>Wolfiporia</taxon>
    </lineage>
</organism>
<evidence type="ECO:0000313" key="5">
    <source>
        <dbReference type="Proteomes" id="UP000218811"/>
    </source>
</evidence>
<dbReference type="OMA" id="HPHIPRI"/>
<feature type="transmembrane region" description="Helical" evidence="2">
    <location>
        <begin position="326"/>
        <end position="347"/>
    </location>
</feature>
<feature type="compositionally biased region" description="Pro residues" evidence="1">
    <location>
        <begin position="83"/>
        <end position="96"/>
    </location>
</feature>
<keyword evidence="5" id="KW-1185">Reference proteome</keyword>
<dbReference type="GO" id="GO:0006998">
    <property type="term" value="P:nuclear envelope organization"/>
    <property type="evidence" value="ECO:0007669"/>
    <property type="project" value="InterPro"/>
</dbReference>
<reference evidence="4 5" key="1">
    <citation type="journal article" date="2012" name="Science">
        <title>The Paleozoic origin of enzymatic lignin decomposition reconstructed from 31 fungal genomes.</title>
        <authorList>
            <person name="Floudas D."/>
            <person name="Binder M."/>
            <person name="Riley R."/>
            <person name="Barry K."/>
            <person name="Blanchette R.A."/>
            <person name="Henrissat B."/>
            <person name="Martinez A.T."/>
            <person name="Otillar R."/>
            <person name="Spatafora J.W."/>
            <person name="Yadav J.S."/>
            <person name="Aerts A."/>
            <person name="Benoit I."/>
            <person name="Boyd A."/>
            <person name="Carlson A."/>
            <person name="Copeland A."/>
            <person name="Coutinho P.M."/>
            <person name="de Vries R.P."/>
            <person name="Ferreira P."/>
            <person name="Findley K."/>
            <person name="Foster B."/>
            <person name="Gaskell J."/>
            <person name="Glotzer D."/>
            <person name="Gorecki P."/>
            <person name="Heitman J."/>
            <person name="Hesse C."/>
            <person name="Hori C."/>
            <person name="Igarashi K."/>
            <person name="Jurgens J.A."/>
            <person name="Kallen N."/>
            <person name="Kersten P."/>
            <person name="Kohler A."/>
            <person name="Kuees U."/>
            <person name="Kumar T.K.A."/>
            <person name="Kuo A."/>
            <person name="LaButti K."/>
            <person name="Larrondo L.F."/>
            <person name="Lindquist E."/>
            <person name="Ling A."/>
            <person name="Lombard V."/>
            <person name="Lucas S."/>
            <person name="Lundell T."/>
            <person name="Martin R."/>
            <person name="McLaughlin D.J."/>
            <person name="Morgenstern I."/>
            <person name="Morin E."/>
            <person name="Murat C."/>
            <person name="Nagy L.G."/>
            <person name="Nolan M."/>
            <person name="Ohm R.A."/>
            <person name="Patyshakuliyeva A."/>
            <person name="Rokas A."/>
            <person name="Ruiz-Duenas F.J."/>
            <person name="Sabat G."/>
            <person name="Salamov A."/>
            <person name="Samejima M."/>
            <person name="Schmutz J."/>
            <person name="Slot J.C."/>
            <person name="St John F."/>
            <person name="Stenlid J."/>
            <person name="Sun H."/>
            <person name="Sun S."/>
            <person name="Syed K."/>
            <person name="Tsang A."/>
            <person name="Wiebenga A."/>
            <person name="Young D."/>
            <person name="Pisabarro A."/>
            <person name="Eastwood D.C."/>
            <person name="Martin F."/>
            <person name="Cullen D."/>
            <person name="Grigoriev I.V."/>
            <person name="Hibbett D.S."/>
        </authorList>
    </citation>
    <scope>NUCLEOTIDE SEQUENCE [LARGE SCALE GENOMIC DNA]</scope>
    <source>
        <strain evidence="4 5">MD-104</strain>
    </source>
</reference>
<feature type="compositionally biased region" description="Polar residues" evidence="1">
    <location>
        <begin position="70"/>
        <end position="82"/>
    </location>
</feature>
<feature type="domain" description="Brl1/Brr6" evidence="3">
    <location>
        <begin position="216"/>
        <end position="348"/>
    </location>
</feature>
<feature type="transmembrane region" description="Helical" evidence="2">
    <location>
        <begin position="222"/>
        <end position="241"/>
    </location>
</feature>
<dbReference type="PANTHER" id="PTHR28136">
    <property type="entry name" value="NUCLEUS EXPORT PROTEIN BRR6"/>
    <property type="match status" value="1"/>
</dbReference>
<feature type="region of interest" description="Disordered" evidence="1">
    <location>
        <begin position="389"/>
        <end position="420"/>
    </location>
</feature>
<feature type="region of interest" description="Disordered" evidence="1">
    <location>
        <begin position="1"/>
        <end position="202"/>
    </location>
</feature>